<dbReference type="InterPro" id="IPR032831">
    <property type="entry name" value="LptM_cons"/>
</dbReference>
<dbReference type="KEGG" id="gca:Galf_2095"/>
<dbReference type="Pfam" id="PF13627">
    <property type="entry name" value="LptM_cons"/>
    <property type="match status" value="1"/>
</dbReference>
<dbReference type="GO" id="GO:0009279">
    <property type="term" value="C:cell outer membrane"/>
    <property type="evidence" value="ECO:0007669"/>
    <property type="project" value="UniProtKB-SubCell"/>
</dbReference>
<keyword evidence="5" id="KW-0998">Cell outer membrane</keyword>
<keyword evidence="8" id="KW-1185">Reference proteome</keyword>
<dbReference type="EMBL" id="CP002159">
    <property type="protein sequence ID" value="ADL56100.1"/>
    <property type="molecule type" value="Genomic_DNA"/>
</dbReference>
<name>D9SI10_GALCS</name>
<comment type="subcellular location">
    <subcellularLocation>
        <location evidence="1">Cell outer membrane</location>
        <topology evidence="1">Lipid-anchor</topology>
    </subcellularLocation>
</comment>
<evidence type="ECO:0000256" key="2">
    <source>
        <dbReference type="ARBA" id="ARBA00022729"/>
    </source>
</evidence>
<evidence type="ECO:0000256" key="5">
    <source>
        <dbReference type="ARBA" id="ARBA00023237"/>
    </source>
</evidence>
<keyword evidence="3" id="KW-0472">Membrane</keyword>
<keyword evidence="2" id="KW-0732">Signal</keyword>
<evidence type="ECO:0000313" key="8">
    <source>
        <dbReference type="Proteomes" id="UP000001235"/>
    </source>
</evidence>
<dbReference type="RefSeq" id="WP_013294032.1">
    <property type="nucleotide sequence ID" value="NC_014394.1"/>
</dbReference>
<dbReference type="STRING" id="395494.Galf_2095"/>
<proteinExistence type="predicted"/>
<keyword evidence="6 7" id="KW-0449">Lipoprotein</keyword>
<dbReference type="Proteomes" id="UP000001235">
    <property type="component" value="Chromosome"/>
</dbReference>
<gene>
    <name evidence="7" type="ordered locus">Galf_2095</name>
</gene>
<protein>
    <submittedName>
        <fullName evidence="7">Lipoprotein</fullName>
    </submittedName>
</protein>
<dbReference type="AlphaFoldDB" id="D9SI10"/>
<dbReference type="OrthoDB" id="8550022at2"/>
<evidence type="ECO:0000256" key="3">
    <source>
        <dbReference type="ARBA" id="ARBA00023136"/>
    </source>
</evidence>
<reference evidence="7 8" key="1">
    <citation type="submission" date="2010-08" db="EMBL/GenBank/DDBJ databases">
        <title>Complete sequence of Gallionella capsiferriformans ES-2.</title>
        <authorList>
            <consortium name="US DOE Joint Genome Institute"/>
            <person name="Lucas S."/>
            <person name="Copeland A."/>
            <person name="Lapidus A."/>
            <person name="Cheng J.-F."/>
            <person name="Bruce D."/>
            <person name="Goodwin L."/>
            <person name="Pitluck S."/>
            <person name="Chertkov O."/>
            <person name="Davenport K.W."/>
            <person name="Detter J.C."/>
            <person name="Han C."/>
            <person name="Tapia R."/>
            <person name="Land M."/>
            <person name="Hauser L."/>
            <person name="Chang Y.-J."/>
            <person name="Jeffries C."/>
            <person name="Kyrpides N."/>
            <person name="Ivanova N."/>
            <person name="Mikhailova N."/>
            <person name="Shelobolina E.S."/>
            <person name="Picardal F."/>
            <person name="Roden E."/>
            <person name="Emerson D."/>
            <person name="Woyke T."/>
        </authorList>
    </citation>
    <scope>NUCLEOTIDE SEQUENCE [LARGE SCALE GENOMIC DNA]</scope>
    <source>
        <strain evidence="7 8">ES-2</strain>
    </source>
</reference>
<dbReference type="eggNOG" id="COG5567">
    <property type="taxonomic scope" value="Bacteria"/>
</dbReference>
<keyword evidence="4" id="KW-0564">Palmitate</keyword>
<evidence type="ECO:0000256" key="1">
    <source>
        <dbReference type="ARBA" id="ARBA00004459"/>
    </source>
</evidence>
<dbReference type="HOGENOM" id="CLU_3200215_0_0_4"/>
<dbReference type="NCBIfam" id="NF047847">
    <property type="entry name" value="SS_mature_LptM"/>
    <property type="match status" value="1"/>
</dbReference>
<evidence type="ECO:0000256" key="6">
    <source>
        <dbReference type="ARBA" id="ARBA00023288"/>
    </source>
</evidence>
<sequence precursor="true">MRLFIRLVIMLAISLSLQGCGRKGPLIMPASDAQKAAIPATQPAK</sequence>
<dbReference type="PROSITE" id="PS51257">
    <property type="entry name" value="PROKAR_LIPOPROTEIN"/>
    <property type="match status" value="1"/>
</dbReference>
<organism evidence="7 8">
    <name type="scientific">Gallionella capsiferriformans (strain ES-2)</name>
    <name type="common">Gallionella ferruginea capsiferriformans (strain ES-2)</name>
    <dbReference type="NCBI Taxonomy" id="395494"/>
    <lineage>
        <taxon>Bacteria</taxon>
        <taxon>Pseudomonadati</taxon>
        <taxon>Pseudomonadota</taxon>
        <taxon>Betaproteobacteria</taxon>
        <taxon>Nitrosomonadales</taxon>
        <taxon>Gallionellaceae</taxon>
        <taxon>Gallionella</taxon>
    </lineage>
</organism>
<evidence type="ECO:0000256" key="4">
    <source>
        <dbReference type="ARBA" id="ARBA00023139"/>
    </source>
</evidence>
<accession>D9SI10</accession>
<evidence type="ECO:0000313" key="7">
    <source>
        <dbReference type="EMBL" id="ADL56100.1"/>
    </source>
</evidence>